<dbReference type="NCBIfam" id="TIGR04085">
    <property type="entry name" value="rSAM_more_4Fe4S"/>
    <property type="match status" value="1"/>
</dbReference>
<keyword evidence="4" id="KW-0479">Metal-binding</keyword>
<evidence type="ECO:0000256" key="1">
    <source>
        <dbReference type="ARBA" id="ARBA00001966"/>
    </source>
</evidence>
<dbReference type="InterPro" id="IPR013785">
    <property type="entry name" value="Aldolase_TIM"/>
</dbReference>
<keyword evidence="2" id="KW-0004">4Fe-4S</keyword>
<evidence type="ECO:0000259" key="7">
    <source>
        <dbReference type="Pfam" id="PF04055"/>
    </source>
</evidence>
<comment type="cofactor">
    <cofactor evidence="1">
        <name>[4Fe-4S] cluster</name>
        <dbReference type="ChEBI" id="CHEBI:49883"/>
    </cofactor>
</comment>
<dbReference type="GO" id="GO:0051539">
    <property type="term" value="F:4 iron, 4 sulfur cluster binding"/>
    <property type="evidence" value="ECO:0007669"/>
    <property type="project" value="UniProtKB-KW"/>
</dbReference>
<dbReference type="Pfam" id="PF04055">
    <property type="entry name" value="Radical_SAM"/>
    <property type="match status" value="1"/>
</dbReference>
<dbReference type="Gene3D" id="3.20.20.70">
    <property type="entry name" value="Aldolase class I"/>
    <property type="match status" value="1"/>
</dbReference>
<evidence type="ECO:0000256" key="2">
    <source>
        <dbReference type="ARBA" id="ARBA00022485"/>
    </source>
</evidence>
<gene>
    <name evidence="8" type="ORF">D356_01165</name>
</gene>
<dbReference type="Proteomes" id="UP000014622">
    <property type="component" value="Unassembled WGS sequence"/>
</dbReference>
<comment type="caution">
    <text evidence="8">The sequence shown here is derived from an EMBL/GenBank/DDBJ whole genome shotgun (WGS) entry which is preliminary data.</text>
</comment>
<dbReference type="InterPro" id="IPR023885">
    <property type="entry name" value="4Fe4S-binding_SPASM_dom"/>
</dbReference>
<evidence type="ECO:0000256" key="4">
    <source>
        <dbReference type="ARBA" id="ARBA00022723"/>
    </source>
</evidence>
<evidence type="ECO:0000313" key="9">
    <source>
        <dbReference type="Proteomes" id="UP000014622"/>
    </source>
</evidence>
<feature type="domain" description="Radical SAM core" evidence="7">
    <location>
        <begin position="16"/>
        <end position="139"/>
    </location>
</feature>
<keyword evidence="5" id="KW-0408">Iron</keyword>
<keyword evidence="6" id="KW-0411">Iron-sulfur</keyword>
<organism evidence="8 9">
    <name type="scientific">Enterococcus faecium SD2A-2</name>
    <dbReference type="NCBI Taxonomy" id="1244154"/>
    <lineage>
        <taxon>Bacteria</taxon>
        <taxon>Bacillati</taxon>
        <taxon>Bacillota</taxon>
        <taxon>Bacilli</taxon>
        <taxon>Lactobacillales</taxon>
        <taxon>Enterococcaceae</taxon>
        <taxon>Enterococcus</taxon>
    </lineage>
</organism>
<dbReference type="InterPro" id="IPR007197">
    <property type="entry name" value="rSAM"/>
</dbReference>
<evidence type="ECO:0000256" key="3">
    <source>
        <dbReference type="ARBA" id="ARBA00022691"/>
    </source>
</evidence>
<evidence type="ECO:0000256" key="5">
    <source>
        <dbReference type="ARBA" id="ARBA00023004"/>
    </source>
</evidence>
<dbReference type="EMBL" id="ATIT01000074">
    <property type="protein sequence ID" value="EPI13470.1"/>
    <property type="molecule type" value="Genomic_DNA"/>
</dbReference>
<sequence length="315" mass="36730">MLLFIEKKYEKNQFKYLSLTLFGGEPMVNYRGSKYLLPKLKEFCEKNKVLLGINMVSNGLLLNKSNLNFMIENDLKMIQITLDGPKNLHDKKRIYPNGNPTFDRIIDKLIFIRDNFPSLMVCIRINVDKENYEYIQELLIYLKEKKLNIMTVDFGIIRDEATSCGNISNICYPDEELGEILYRLWSYAVKQGFNMKVIPSKRYTYCGLNRENSYTFSPDMNFYKCWEHLGDDEHNFGYLRDDGMLIVNNENYYDWMNKNPVEIAECASCKYLGSCGGGCSVNSYNQSRTYKAAGCYQVKGVIEKQLLFSLNNKQL</sequence>
<reference evidence="8 9" key="1">
    <citation type="submission" date="2013-06" db="EMBL/GenBank/DDBJ databases">
        <authorList>
            <person name="Weinstock G."/>
            <person name="Sodergren E."/>
            <person name="Lobos E.A."/>
            <person name="Fulton L."/>
            <person name="Fulton R."/>
            <person name="Courtney L."/>
            <person name="Fronick C."/>
            <person name="O'Laughlin M."/>
            <person name="Godfrey J."/>
            <person name="Wilson R.M."/>
            <person name="Miner T."/>
            <person name="Farmer C."/>
            <person name="Delehaunty K."/>
            <person name="Cordes M."/>
            <person name="Minx P."/>
            <person name="Tomlinson C."/>
            <person name="Chen J."/>
            <person name="Wollam A."/>
            <person name="Pepin K.H."/>
            <person name="Bhonagiri V."/>
            <person name="Zhang X."/>
            <person name="Warren W."/>
            <person name="Mitreva M."/>
            <person name="Mardis E.R."/>
            <person name="Wilson R.K."/>
        </authorList>
    </citation>
    <scope>NUCLEOTIDE SEQUENCE [LARGE SCALE GENOMIC DNA]</scope>
    <source>
        <strain evidence="8 9">SD2A-2</strain>
    </source>
</reference>
<dbReference type="GO" id="GO:0003824">
    <property type="term" value="F:catalytic activity"/>
    <property type="evidence" value="ECO:0007669"/>
    <property type="project" value="InterPro"/>
</dbReference>
<dbReference type="AlphaFoldDB" id="A0AB73AA17"/>
<dbReference type="GO" id="GO:0046872">
    <property type="term" value="F:metal ion binding"/>
    <property type="evidence" value="ECO:0007669"/>
    <property type="project" value="UniProtKB-KW"/>
</dbReference>
<dbReference type="PANTHER" id="PTHR43787:SF3">
    <property type="entry name" value="ARYLSULFATASE REGULATORY PROTEIN"/>
    <property type="match status" value="1"/>
</dbReference>
<dbReference type="InterPro" id="IPR058240">
    <property type="entry name" value="rSAM_sf"/>
</dbReference>
<keyword evidence="3" id="KW-0949">S-adenosyl-L-methionine</keyword>
<dbReference type="SUPFAM" id="SSF102114">
    <property type="entry name" value="Radical SAM enzymes"/>
    <property type="match status" value="1"/>
</dbReference>
<evidence type="ECO:0000256" key="6">
    <source>
        <dbReference type="ARBA" id="ARBA00023014"/>
    </source>
</evidence>
<dbReference type="PANTHER" id="PTHR43787">
    <property type="entry name" value="FEMO COFACTOR BIOSYNTHESIS PROTEIN NIFB-RELATED"/>
    <property type="match status" value="1"/>
</dbReference>
<proteinExistence type="predicted"/>
<name>A0AB73AA17_ENTFC</name>
<evidence type="ECO:0000313" key="8">
    <source>
        <dbReference type="EMBL" id="EPI13470.1"/>
    </source>
</evidence>
<accession>A0AB73AA17</accession>
<protein>
    <recommendedName>
        <fullName evidence="7">Radical SAM core domain-containing protein</fullName>
    </recommendedName>
</protein>